<dbReference type="Pfam" id="PF01494">
    <property type="entry name" value="FAD_binding_3"/>
    <property type="match status" value="1"/>
</dbReference>
<comment type="caution">
    <text evidence="6">The sequence shown here is derived from an EMBL/GenBank/DDBJ whole genome shotgun (WGS) entry which is preliminary data.</text>
</comment>
<keyword evidence="2" id="KW-0285">Flavoprotein</keyword>
<dbReference type="Gene3D" id="3.50.50.60">
    <property type="entry name" value="FAD/NAD(P)-binding domain"/>
    <property type="match status" value="1"/>
</dbReference>
<dbReference type="InterPro" id="IPR002938">
    <property type="entry name" value="FAD-bd"/>
</dbReference>
<dbReference type="InterPro" id="IPR050562">
    <property type="entry name" value="FAD_mOase_fung"/>
</dbReference>
<evidence type="ECO:0000313" key="6">
    <source>
        <dbReference type="EMBL" id="RDW61116.1"/>
    </source>
</evidence>
<dbReference type="GO" id="GO:0004497">
    <property type="term" value="F:monooxygenase activity"/>
    <property type="evidence" value="ECO:0007669"/>
    <property type="project" value="InterPro"/>
</dbReference>
<dbReference type="STRING" id="1810919.A0A3D8QGZ5"/>
<proteinExistence type="inferred from homology"/>
<evidence type="ECO:0000256" key="4">
    <source>
        <dbReference type="ARBA" id="ARBA00023002"/>
    </source>
</evidence>
<keyword evidence="7" id="KW-1185">Reference proteome</keyword>
<protein>
    <recommendedName>
        <fullName evidence="5">FAD-binding domain-containing protein</fullName>
    </recommendedName>
</protein>
<dbReference type="OrthoDB" id="10029326at2759"/>
<evidence type="ECO:0000256" key="3">
    <source>
        <dbReference type="ARBA" id="ARBA00022827"/>
    </source>
</evidence>
<dbReference type="PANTHER" id="PTHR47356">
    <property type="entry name" value="FAD-DEPENDENT MONOOXYGENASE ASQG-RELATED"/>
    <property type="match status" value="1"/>
</dbReference>
<dbReference type="EMBL" id="PVWQ01000017">
    <property type="protein sequence ID" value="RDW61116.1"/>
    <property type="molecule type" value="Genomic_DNA"/>
</dbReference>
<keyword evidence="3" id="KW-0274">FAD</keyword>
<dbReference type="PRINTS" id="PR00420">
    <property type="entry name" value="RNGMNOXGNASE"/>
</dbReference>
<dbReference type="GeneID" id="38120984"/>
<name>A0A3D8QGZ5_9EURO</name>
<gene>
    <name evidence="6" type="ORF">DSM5745_10614</name>
</gene>
<organism evidence="6 7">
    <name type="scientific">Aspergillus mulundensis</name>
    <dbReference type="NCBI Taxonomy" id="1810919"/>
    <lineage>
        <taxon>Eukaryota</taxon>
        <taxon>Fungi</taxon>
        <taxon>Dikarya</taxon>
        <taxon>Ascomycota</taxon>
        <taxon>Pezizomycotina</taxon>
        <taxon>Eurotiomycetes</taxon>
        <taxon>Eurotiomycetidae</taxon>
        <taxon>Eurotiales</taxon>
        <taxon>Aspergillaceae</taxon>
        <taxon>Aspergillus</taxon>
        <taxon>Aspergillus subgen. Nidulantes</taxon>
    </lineage>
</organism>
<evidence type="ECO:0000313" key="7">
    <source>
        <dbReference type="Proteomes" id="UP000256690"/>
    </source>
</evidence>
<reference evidence="6 7" key="1">
    <citation type="journal article" date="2018" name="IMA Fungus">
        <title>IMA Genome-F 9: Draft genome sequence of Annulohypoxylon stygium, Aspergillus mulundensis, Berkeleyomyces basicola (syn. Thielaviopsis basicola), Ceratocystis smalleyi, two Cercospora beticola strains, Coleophoma cylindrospora, Fusarium fracticaudum, Phialophora cf. hyalina, and Morchella septimelata.</title>
        <authorList>
            <person name="Wingfield B.D."/>
            <person name="Bills G.F."/>
            <person name="Dong Y."/>
            <person name="Huang W."/>
            <person name="Nel W.J."/>
            <person name="Swalarsk-Parry B.S."/>
            <person name="Vaghefi N."/>
            <person name="Wilken P.M."/>
            <person name="An Z."/>
            <person name="de Beer Z.W."/>
            <person name="De Vos L."/>
            <person name="Chen L."/>
            <person name="Duong T.A."/>
            <person name="Gao Y."/>
            <person name="Hammerbacher A."/>
            <person name="Kikkert J.R."/>
            <person name="Li Y."/>
            <person name="Li H."/>
            <person name="Li K."/>
            <person name="Li Q."/>
            <person name="Liu X."/>
            <person name="Ma X."/>
            <person name="Naidoo K."/>
            <person name="Pethybridge S.J."/>
            <person name="Sun J."/>
            <person name="Steenkamp E.T."/>
            <person name="van der Nest M.A."/>
            <person name="van Wyk S."/>
            <person name="Wingfield M.J."/>
            <person name="Xiong C."/>
            <person name="Yue Q."/>
            <person name="Zhang X."/>
        </authorList>
    </citation>
    <scope>NUCLEOTIDE SEQUENCE [LARGE SCALE GENOMIC DNA]</scope>
    <source>
        <strain evidence="6 7">DSM 5745</strain>
    </source>
</reference>
<dbReference type="RefSeq" id="XP_026598648.1">
    <property type="nucleotide sequence ID" value="XM_026752630.1"/>
</dbReference>
<evidence type="ECO:0000256" key="2">
    <source>
        <dbReference type="ARBA" id="ARBA00022630"/>
    </source>
</evidence>
<dbReference type="PANTHER" id="PTHR47356:SF2">
    <property type="entry name" value="FAD-BINDING DOMAIN-CONTAINING PROTEIN-RELATED"/>
    <property type="match status" value="1"/>
</dbReference>
<comment type="similarity">
    <text evidence="1">Belongs to the paxM FAD-dependent monooxygenase family.</text>
</comment>
<keyword evidence="4" id="KW-0560">Oxidoreductase</keyword>
<dbReference type="GO" id="GO:0071949">
    <property type="term" value="F:FAD binding"/>
    <property type="evidence" value="ECO:0007669"/>
    <property type="project" value="InterPro"/>
</dbReference>
<dbReference type="InterPro" id="IPR036188">
    <property type="entry name" value="FAD/NAD-bd_sf"/>
</dbReference>
<evidence type="ECO:0000259" key="5">
    <source>
        <dbReference type="Pfam" id="PF01494"/>
    </source>
</evidence>
<feature type="domain" description="FAD-binding" evidence="5">
    <location>
        <begin position="26"/>
        <end position="354"/>
    </location>
</feature>
<evidence type="ECO:0000256" key="1">
    <source>
        <dbReference type="ARBA" id="ARBA00007992"/>
    </source>
</evidence>
<dbReference type="AlphaFoldDB" id="A0A3D8QGZ5"/>
<dbReference type="Proteomes" id="UP000256690">
    <property type="component" value="Unassembled WGS sequence"/>
</dbReference>
<accession>A0A3D8QGZ5</accession>
<sequence>MVSTLTPEYTLKLQYMAEPTPEQPLRVIIVGGSIAGLTLAHALLRIDVDCVVLESHDEIAPHVGASIGILPNGARVLDQLGIFDDIRAASRPLEWSFAWNPDGSLLYRNEAVKVLHERHGYPLCFLDRQIVLDALFKHLGRQQKRVHTRKKVVRVQTLPDKAVVHCADGSEFEGDLVVGCDGVRSVVRNEMWRYMKPRDAASKERSLMTSEYACVFGTSTPTAGLSPGEIHRTFAKDFSFLTICGKDGIIFWFLFHRLAKRYPADNVPRFDQKQVDAHVSPYLSQAVANGVPFSAVYSNAMFKTLLALEEACFTRWWTGRIVCIGDSIHKMTPNLGQGANSAIESAALLANHLRQLKQAFPGGKIPLSRLERHLLEWQTGRWPRVSQMCAAASALTRLEALATPIHRIVAHYVLPITESLIVDQASQAMIGAEKLDFLPLPLSSMSCSMPYIPGYDRIRGLFIWRRLLATALFVCLYYLSANGETNLLPGNRLTSWSAQDIPSTTEGVTVSGLARMLLPSQLTPVYGIWFLEACREACTRSDLLLCVLFLWFKSTKNAKLITLHAYSAVGLWIAMHLKGTGNTWPVCCAVHYIRMPLSRLVLGRQQSIRAEALRVFHPVMLTGYCLLLLAIACYCL</sequence>
<dbReference type="SUPFAM" id="SSF51905">
    <property type="entry name" value="FAD/NAD(P)-binding domain"/>
    <property type="match status" value="1"/>
</dbReference>